<feature type="transmembrane region" description="Helical" evidence="1">
    <location>
        <begin position="114"/>
        <end position="131"/>
    </location>
</feature>
<comment type="caution">
    <text evidence="2">The sequence shown here is derived from an EMBL/GenBank/DDBJ whole genome shotgun (WGS) entry which is preliminary data.</text>
</comment>
<accession>A0A2T0XJM9</accession>
<evidence type="ECO:0000256" key="1">
    <source>
        <dbReference type="SAM" id="Phobius"/>
    </source>
</evidence>
<reference evidence="2 3" key="1">
    <citation type="submission" date="2018-03" db="EMBL/GenBank/DDBJ databases">
        <title>Genomic Encyclopedia of Type Strains, Phase III (KMG-III): the genomes of soil and plant-associated and newly described type strains.</title>
        <authorList>
            <person name="Whitman W."/>
        </authorList>
    </citation>
    <scope>NUCLEOTIDE SEQUENCE [LARGE SCALE GENOMIC DNA]</scope>
    <source>
        <strain evidence="2 3">MWH-P2sevCIIIb</strain>
    </source>
</reference>
<protein>
    <submittedName>
        <fullName evidence="2">Uncharacterized protein</fullName>
    </submittedName>
</protein>
<dbReference type="AlphaFoldDB" id="A0A2T0XJM9"/>
<evidence type="ECO:0000313" key="3">
    <source>
        <dbReference type="Proteomes" id="UP000238308"/>
    </source>
</evidence>
<proteinExistence type="predicted"/>
<feature type="transmembrane region" description="Helical" evidence="1">
    <location>
        <begin position="184"/>
        <end position="202"/>
    </location>
</feature>
<gene>
    <name evidence="2" type="ORF">BCM14_0561</name>
</gene>
<sequence>MTPSPLHCPYCRSEFPEQATVCAACTRDIAPFVSLIKQVQALTDRVQEIEEAGVSLQGAGQVSANSLENTVADSLEHIELRTGWIDLIRHAVPVWITLQFLHWFLFFVHDTSAVWLRAISIALPISVALWTNRHGDLHFLSNALVALVLASLSVFGMLGVTALIDHTPWLPNTLVDWRETSDYLISIALGWVTGYLISKIIVHTHNKLKTRQGHGRSNSVKPASPAAAVPDRLVQIVTYLAPIVSGLVSVYSGLKTFIDK</sequence>
<keyword evidence="1" id="KW-0812">Transmembrane</keyword>
<evidence type="ECO:0000313" key="2">
    <source>
        <dbReference type="EMBL" id="PRY99122.1"/>
    </source>
</evidence>
<dbReference type="EMBL" id="PVTV01000011">
    <property type="protein sequence ID" value="PRY99122.1"/>
    <property type="molecule type" value="Genomic_DNA"/>
</dbReference>
<dbReference type="OrthoDB" id="8891096at2"/>
<dbReference type="RefSeq" id="WP_106226463.1">
    <property type="nucleotide sequence ID" value="NZ_PVTV01000011.1"/>
</dbReference>
<feature type="transmembrane region" description="Helical" evidence="1">
    <location>
        <begin position="143"/>
        <end position="164"/>
    </location>
</feature>
<dbReference type="Proteomes" id="UP000238308">
    <property type="component" value="Unassembled WGS sequence"/>
</dbReference>
<keyword evidence="1" id="KW-0472">Membrane</keyword>
<feature type="transmembrane region" description="Helical" evidence="1">
    <location>
        <begin position="87"/>
        <end position="108"/>
    </location>
</feature>
<organism evidence="2 3">
    <name type="scientific">Jezberella montanilacus</name>
    <dbReference type="NCBI Taxonomy" id="323426"/>
    <lineage>
        <taxon>Bacteria</taxon>
        <taxon>Pseudomonadati</taxon>
        <taxon>Pseudomonadota</taxon>
        <taxon>Betaproteobacteria</taxon>
        <taxon>Burkholderiales</taxon>
        <taxon>Alcaligenaceae</taxon>
        <taxon>Jezberella</taxon>
    </lineage>
</organism>
<name>A0A2T0XJM9_9BURK</name>
<keyword evidence="3" id="KW-1185">Reference proteome</keyword>
<keyword evidence="1" id="KW-1133">Transmembrane helix</keyword>